<feature type="region of interest" description="Disordered" evidence="5">
    <location>
        <begin position="198"/>
        <end position="217"/>
    </location>
</feature>
<reference evidence="8" key="1">
    <citation type="journal article" date="2022" name="Int. J. Mol. Sci.">
        <title>Draft Genome of Tanacetum Coccineum: Genomic Comparison of Closely Related Tanacetum-Family Plants.</title>
        <authorList>
            <person name="Yamashiro T."/>
            <person name="Shiraishi A."/>
            <person name="Nakayama K."/>
            <person name="Satake H."/>
        </authorList>
    </citation>
    <scope>NUCLEOTIDE SEQUENCE</scope>
</reference>
<dbReference type="SUPFAM" id="SSF50630">
    <property type="entry name" value="Acid proteases"/>
    <property type="match status" value="1"/>
</dbReference>
<dbReference type="InterPro" id="IPR021109">
    <property type="entry name" value="Peptidase_aspartic_dom_sf"/>
</dbReference>
<keyword evidence="8" id="KW-0695">RNA-directed DNA polymerase</keyword>
<evidence type="ECO:0000259" key="6">
    <source>
        <dbReference type="PROSITE" id="PS50158"/>
    </source>
</evidence>
<dbReference type="Gene3D" id="3.30.70.270">
    <property type="match status" value="2"/>
</dbReference>
<name>A0ABQ4XNF4_9ASTR</name>
<comment type="caution">
    <text evidence="8">The sequence shown here is derived from an EMBL/GenBank/DDBJ whole genome shotgun (WGS) entry which is preliminary data.</text>
</comment>
<dbReference type="CDD" id="cd01647">
    <property type="entry name" value="RT_LTR"/>
    <property type="match status" value="1"/>
</dbReference>
<keyword evidence="2" id="KW-0378">Hydrolase</keyword>
<keyword evidence="8" id="KW-0548">Nucleotidyltransferase</keyword>
<keyword evidence="4" id="KW-0863">Zinc-finger</keyword>
<evidence type="ECO:0000256" key="5">
    <source>
        <dbReference type="SAM" id="MobiDB-lite"/>
    </source>
</evidence>
<dbReference type="PROSITE" id="PS50878">
    <property type="entry name" value="RT_POL"/>
    <property type="match status" value="1"/>
</dbReference>
<dbReference type="SUPFAM" id="SSF56672">
    <property type="entry name" value="DNA/RNA polymerases"/>
    <property type="match status" value="1"/>
</dbReference>
<evidence type="ECO:0000256" key="1">
    <source>
        <dbReference type="ARBA" id="ARBA00022670"/>
    </source>
</evidence>
<feature type="region of interest" description="Disordered" evidence="5">
    <location>
        <begin position="237"/>
        <end position="281"/>
    </location>
</feature>
<sequence>MHENFRGTEGVVGLTRWFEKLESQFGICNVVEGDRVKFASSTLLDSALTWWNVYVRSVTLDTAYATPWSDFKAMFIRKYYPHNEVKQIENELWNLKVKGTNLTAYNQRFQELILLCPEMVPNVDRLLERYIEGLPLSIKGNVTSSKPVDLHEAIDMAQAGQGSYAGKLPHRGKCGRHHTDACPPACYKCGKARHKAKDCRAPPRLANQRGPGSQGGQGSDVTCFGCGEKGHYKNKCPNNGSQGGGNQIRGNQQNPQNNQRQNQGNPKGNNQASTSTQGERRAPGRVYSLCAEAAVKDNNVVNGTFLINNVYASVLFDTGADRSFVSYAFSKYIDIHPTTLDTNYSVELADGKSLTTNTILRGCTLNLQNHLFKIDLLPIELGSFDVIVGMDWMAEHRAEVVCYEKYIRVPYGNDMLIVQGERSGVKNESRLEVISSIRTQKYIDQGCQVFLVQMMKKEETEIPERRIEDVPVVRDFPEVFPEDLPGLPPTRQVEFHIELIPGATPVARAPYRLAPAEMKELAEQLKELSDKGFIRPSSSPWGAPILFVKKKDGSFRMCIDYRELNKLTVKNRYPLPRIDDLFDQLQGSSIYSKIDLRSGYHQLRVREEDIPKTTLRTRYGHYEFQVMPFGLTNSPAVFMDLMNRVCKPHLDKFVIVFIDDILIYSRNEKEHEEHLKTILELLKKEELGIHVDPAKIEAMKNWASPTTPSEIRQFLGLAGYYRRFIEGFSKIAKPMTELTQKNQKFDWGEEQEEAFQLLKQKLCAAPILALPEGRQDFVVYCDASIKGLGKANVVADALSRKERIEPLRVIALVMTIGLDLPSRILEAQKEAVKVENIEVGYHVTVTQDI</sequence>
<dbReference type="Pfam" id="PF08284">
    <property type="entry name" value="RVP_2"/>
    <property type="match status" value="1"/>
</dbReference>
<feature type="compositionally biased region" description="Low complexity" evidence="5">
    <location>
        <begin position="248"/>
        <end position="271"/>
    </location>
</feature>
<keyword evidence="9" id="KW-1185">Reference proteome</keyword>
<dbReference type="PROSITE" id="PS50158">
    <property type="entry name" value="ZF_CCHC"/>
    <property type="match status" value="2"/>
</dbReference>
<dbReference type="EMBL" id="BQNB010009680">
    <property type="protein sequence ID" value="GJS66887.1"/>
    <property type="molecule type" value="Genomic_DNA"/>
</dbReference>
<dbReference type="GO" id="GO:0003964">
    <property type="term" value="F:RNA-directed DNA polymerase activity"/>
    <property type="evidence" value="ECO:0007669"/>
    <property type="project" value="UniProtKB-KW"/>
</dbReference>
<dbReference type="SUPFAM" id="SSF57756">
    <property type="entry name" value="Retrovirus zinc finger-like domains"/>
    <property type="match status" value="1"/>
</dbReference>
<dbReference type="Pfam" id="PF00078">
    <property type="entry name" value="RVT_1"/>
    <property type="match status" value="1"/>
</dbReference>
<dbReference type="Proteomes" id="UP001151760">
    <property type="component" value="Unassembled WGS sequence"/>
</dbReference>
<dbReference type="InterPro" id="IPR041577">
    <property type="entry name" value="RT_RNaseH_2"/>
</dbReference>
<feature type="domain" description="CCHC-type" evidence="6">
    <location>
        <begin position="186"/>
        <end position="200"/>
    </location>
</feature>
<dbReference type="InterPro" id="IPR043502">
    <property type="entry name" value="DNA/RNA_pol_sf"/>
</dbReference>
<keyword evidence="2" id="KW-0064">Aspartyl protease</keyword>
<dbReference type="Gene3D" id="4.10.60.10">
    <property type="entry name" value="Zinc finger, CCHC-type"/>
    <property type="match status" value="1"/>
</dbReference>
<evidence type="ECO:0000256" key="4">
    <source>
        <dbReference type="PROSITE-ProRule" id="PRU00047"/>
    </source>
</evidence>
<protein>
    <submittedName>
        <fullName evidence="8">Reverse transcriptase domain-containing protein</fullName>
    </submittedName>
</protein>
<evidence type="ECO:0000313" key="8">
    <source>
        <dbReference type="EMBL" id="GJS66887.1"/>
    </source>
</evidence>
<accession>A0ABQ4XNF4</accession>
<dbReference type="Pfam" id="PF19259">
    <property type="entry name" value="Ty3_capsid"/>
    <property type="match status" value="1"/>
</dbReference>
<keyword evidence="1" id="KW-0645">Protease</keyword>
<dbReference type="Gene3D" id="2.40.70.10">
    <property type="entry name" value="Acid Proteases"/>
    <property type="match status" value="1"/>
</dbReference>
<gene>
    <name evidence="8" type="ORF">Tco_0681451</name>
</gene>
<dbReference type="InterPro" id="IPR045358">
    <property type="entry name" value="Ty3_capsid"/>
</dbReference>
<dbReference type="CDD" id="cd00303">
    <property type="entry name" value="retropepsin_like"/>
    <property type="match status" value="1"/>
</dbReference>
<dbReference type="InterPro" id="IPR036875">
    <property type="entry name" value="Znf_CCHC_sf"/>
</dbReference>
<dbReference type="Gene3D" id="3.10.10.10">
    <property type="entry name" value="HIV Type 1 Reverse Transcriptase, subunit A, domain 1"/>
    <property type="match status" value="1"/>
</dbReference>
<dbReference type="InterPro" id="IPR053134">
    <property type="entry name" value="RNA-dir_DNA_polymerase"/>
</dbReference>
<proteinExistence type="predicted"/>
<keyword evidence="4" id="KW-0862">Zinc</keyword>
<dbReference type="SMART" id="SM00343">
    <property type="entry name" value="ZnF_C2HC"/>
    <property type="match status" value="2"/>
</dbReference>
<keyword evidence="3" id="KW-0238">DNA-binding</keyword>
<dbReference type="InterPro" id="IPR043128">
    <property type="entry name" value="Rev_trsase/Diguanyl_cyclase"/>
</dbReference>
<evidence type="ECO:0000256" key="3">
    <source>
        <dbReference type="ARBA" id="ARBA00023125"/>
    </source>
</evidence>
<organism evidence="8 9">
    <name type="scientific">Tanacetum coccineum</name>
    <dbReference type="NCBI Taxonomy" id="301880"/>
    <lineage>
        <taxon>Eukaryota</taxon>
        <taxon>Viridiplantae</taxon>
        <taxon>Streptophyta</taxon>
        <taxon>Embryophyta</taxon>
        <taxon>Tracheophyta</taxon>
        <taxon>Spermatophyta</taxon>
        <taxon>Magnoliopsida</taxon>
        <taxon>eudicotyledons</taxon>
        <taxon>Gunneridae</taxon>
        <taxon>Pentapetalae</taxon>
        <taxon>asterids</taxon>
        <taxon>campanulids</taxon>
        <taxon>Asterales</taxon>
        <taxon>Asteraceae</taxon>
        <taxon>Asteroideae</taxon>
        <taxon>Anthemideae</taxon>
        <taxon>Anthemidinae</taxon>
        <taxon>Tanacetum</taxon>
    </lineage>
</organism>
<dbReference type="PANTHER" id="PTHR24559">
    <property type="entry name" value="TRANSPOSON TY3-I GAG-POL POLYPROTEIN"/>
    <property type="match status" value="1"/>
</dbReference>
<dbReference type="InterPro" id="IPR000477">
    <property type="entry name" value="RT_dom"/>
</dbReference>
<feature type="domain" description="CCHC-type" evidence="6">
    <location>
        <begin position="223"/>
        <end position="238"/>
    </location>
</feature>
<dbReference type="PANTHER" id="PTHR24559:SF427">
    <property type="entry name" value="RNA-DIRECTED DNA POLYMERASE"/>
    <property type="match status" value="1"/>
</dbReference>
<evidence type="ECO:0000259" key="7">
    <source>
        <dbReference type="PROSITE" id="PS50878"/>
    </source>
</evidence>
<feature type="domain" description="Reverse transcriptase" evidence="7">
    <location>
        <begin position="529"/>
        <end position="719"/>
    </location>
</feature>
<evidence type="ECO:0000256" key="2">
    <source>
        <dbReference type="ARBA" id="ARBA00022750"/>
    </source>
</evidence>
<evidence type="ECO:0000313" key="9">
    <source>
        <dbReference type="Proteomes" id="UP001151760"/>
    </source>
</evidence>
<dbReference type="Pfam" id="PF17919">
    <property type="entry name" value="RT_RNaseH_2"/>
    <property type="match status" value="1"/>
</dbReference>
<keyword evidence="8" id="KW-0808">Transferase</keyword>
<keyword evidence="4" id="KW-0479">Metal-binding</keyword>
<dbReference type="InterPro" id="IPR001878">
    <property type="entry name" value="Znf_CCHC"/>
</dbReference>
<reference evidence="8" key="2">
    <citation type="submission" date="2022-01" db="EMBL/GenBank/DDBJ databases">
        <authorList>
            <person name="Yamashiro T."/>
            <person name="Shiraishi A."/>
            <person name="Satake H."/>
            <person name="Nakayama K."/>
        </authorList>
    </citation>
    <scope>NUCLEOTIDE SEQUENCE</scope>
</reference>